<reference evidence="1 2" key="1">
    <citation type="submission" date="2009-07" db="EMBL/GenBank/DDBJ databases">
        <authorList>
            <person name="Madupu R."/>
            <person name="Sebastian Y."/>
            <person name="Durkin A.S."/>
            <person name="Torralba M."/>
            <person name="Methe B."/>
            <person name="Sutton G.G."/>
            <person name="Strausberg R.L."/>
            <person name="Nelson K.E."/>
        </authorList>
    </citation>
    <scope>NUCLEOTIDE SEQUENCE [LARGE SCALE GENOMIC DNA]</scope>
    <source>
        <strain evidence="1 2">RM3268</strain>
    </source>
</reference>
<accession>C8PI54</accession>
<dbReference type="Proteomes" id="UP000005709">
    <property type="component" value="Unassembled WGS sequence"/>
</dbReference>
<name>C8PI54_9BACT</name>
<proteinExistence type="predicted"/>
<comment type="caution">
    <text evidence="1">The sequence shown here is derived from an EMBL/GenBank/DDBJ whole genome shotgun (WGS) entry which is preliminary data.</text>
</comment>
<gene>
    <name evidence="1" type="ORF">CAMGR0001_0035</name>
</gene>
<evidence type="ECO:0000313" key="1">
    <source>
        <dbReference type="EMBL" id="EEV17444.1"/>
    </source>
</evidence>
<protein>
    <submittedName>
        <fullName evidence="1">Uncharacterized protein</fullName>
    </submittedName>
</protein>
<keyword evidence="2" id="KW-1185">Reference proteome</keyword>
<dbReference type="AlphaFoldDB" id="C8PI54"/>
<evidence type="ECO:0000313" key="2">
    <source>
        <dbReference type="Proteomes" id="UP000005709"/>
    </source>
</evidence>
<dbReference type="EMBL" id="ACYG01000025">
    <property type="protein sequence ID" value="EEV17444.1"/>
    <property type="molecule type" value="Genomic_DNA"/>
</dbReference>
<organism evidence="1 2">
    <name type="scientific">Campylobacter gracilis RM3268</name>
    <dbReference type="NCBI Taxonomy" id="553220"/>
    <lineage>
        <taxon>Bacteria</taxon>
        <taxon>Pseudomonadati</taxon>
        <taxon>Campylobacterota</taxon>
        <taxon>Epsilonproteobacteria</taxon>
        <taxon>Campylobacterales</taxon>
        <taxon>Campylobacteraceae</taxon>
        <taxon>Campylobacter</taxon>
    </lineage>
</organism>
<sequence>MLAFASLAQVLFAPDTVCVRADADFVKFYNKGQRCKI</sequence>